<keyword evidence="1" id="KW-0175">Coiled coil</keyword>
<keyword evidence="3" id="KW-1133">Transmembrane helix</keyword>
<accession>A0AAV2AJZ9</accession>
<gene>
    <name evidence="5" type="ORF">LARSCL_LOCUS13088</name>
</gene>
<dbReference type="PANTHER" id="PTHR33538">
    <property type="entry name" value="PROTEIN GAMETE EXPRESSED 1"/>
    <property type="match status" value="1"/>
</dbReference>
<feature type="coiled-coil region" evidence="1">
    <location>
        <begin position="323"/>
        <end position="354"/>
    </location>
</feature>
<protein>
    <submittedName>
        <fullName evidence="5">Uncharacterized protein</fullName>
    </submittedName>
</protein>
<keyword evidence="3" id="KW-0812">Transmembrane</keyword>
<evidence type="ECO:0000256" key="1">
    <source>
        <dbReference type="SAM" id="Coils"/>
    </source>
</evidence>
<name>A0AAV2AJZ9_9ARAC</name>
<reference evidence="5 6" key="1">
    <citation type="submission" date="2024-04" db="EMBL/GenBank/DDBJ databases">
        <authorList>
            <person name="Rising A."/>
            <person name="Reimegard J."/>
            <person name="Sonavane S."/>
            <person name="Akerstrom W."/>
            <person name="Nylinder S."/>
            <person name="Hedman E."/>
            <person name="Kallberg Y."/>
        </authorList>
    </citation>
    <scope>NUCLEOTIDE SEQUENCE [LARGE SCALE GENOMIC DNA]</scope>
</reference>
<sequence length="516" mass="59409">MLLYLNVLLLYFIFVKTDSVEVDLNFLEKFAQGENLYKELAKKSYGNCWKEALSHLHFSCKHLTEEIQSRLALSFTNCFLDYSGSETCPCPDESPIKDCLKLSSDRVFSTYTEFFTHTQSICHYLQHREWQEQTHKTVAMLTENSEIVSEKLDESRKTQSKILDMQQASLLEQRRLISNGRSLSMELAKSRSQARYAFDEFKASTNEQKHLIFEIFDRVKGLQHFVLGEFTSVYTFVYYFAGIFVIYLVTSVPQTANARIWLLLLKSGNVILERILVSYNIDEEMLKLFPLEISGPIYSNIWMCRKCVCLIGFIVLLYFYHSYKDYNSINNQLLREIQRQNSELQEAFKSLQSQHLTAPAIEATSLEYLLSTKTLNHKSSSLNQSILKERIKEINTSIDISSQSSETKVVTKSVKETKATDGNSSIKRNKETDEKNPEKRKSVKKLSTSSWESTPLSAKENLNEYASPQTRYNLRSKRSTPVQSPNVSIMSPIQPKDLVDAVAKKLESKLPISSRV</sequence>
<feature type="compositionally biased region" description="Polar residues" evidence="2">
    <location>
        <begin position="464"/>
        <end position="491"/>
    </location>
</feature>
<evidence type="ECO:0000256" key="4">
    <source>
        <dbReference type="SAM" id="SignalP"/>
    </source>
</evidence>
<dbReference type="Proteomes" id="UP001497382">
    <property type="component" value="Unassembled WGS sequence"/>
</dbReference>
<feature type="compositionally biased region" description="Polar residues" evidence="2">
    <location>
        <begin position="445"/>
        <end position="456"/>
    </location>
</feature>
<evidence type="ECO:0000313" key="5">
    <source>
        <dbReference type="EMBL" id="CAL1284334.1"/>
    </source>
</evidence>
<feature type="transmembrane region" description="Helical" evidence="3">
    <location>
        <begin position="297"/>
        <end position="320"/>
    </location>
</feature>
<organism evidence="5 6">
    <name type="scientific">Larinioides sclopetarius</name>
    <dbReference type="NCBI Taxonomy" id="280406"/>
    <lineage>
        <taxon>Eukaryota</taxon>
        <taxon>Metazoa</taxon>
        <taxon>Ecdysozoa</taxon>
        <taxon>Arthropoda</taxon>
        <taxon>Chelicerata</taxon>
        <taxon>Arachnida</taxon>
        <taxon>Araneae</taxon>
        <taxon>Araneomorphae</taxon>
        <taxon>Entelegynae</taxon>
        <taxon>Araneoidea</taxon>
        <taxon>Araneidae</taxon>
        <taxon>Larinioides</taxon>
    </lineage>
</organism>
<evidence type="ECO:0000256" key="2">
    <source>
        <dbReference type="SAM" id="MobiDB-lite"/>
    </source>
</evidence>
<keyword evidence="4" id="KW-0732">Signal</keyword>
<feature type="region of interest" description="Disordered" evidence="2">
    <location>
        <begin position="409"/>
        <end position="491"/>
    </location>
</feature>
<feature type="signal peptide" evidence="4">
    <location>
        <begin position="1"/>
        <end position="19"/>
    </location>
</feature>
<proteinExistence type="predicted"/>
<feature type="compositionally biased region" description="Basic and acidic residues" evidence="2">
    <location>
        <begin position="428"/>
        <end position="440"/>
    </location>
</feature>
<comment type="caution">
    <text evidence="5">The sequence shown here is derived from an EMBL/GenBank/DDBJ whole genome shotgun (WGS) entry which is preliminary data.</text>
</comment>
<keyword evidence="6" id="KW-1185">Reference proteome</keyword>
<keyword evidence="3" id="KW-0472">Membrane</keyword>
<feature type="transmembrane region" description="Helical" evidence="3">
    <location>
        <begin position="225"/>
        <end position="248"/>
    </location>
</feature>
<dbReference type="EMBL" id="CAXIEN010000178">
    <property type="protein sequence ID" value="CAL1284334.1"/>
    <property type="molecule type" value="Genomic_DNA"/>
</dbReference>
<feature type="transmembrane region" description="Helical" evidence="3">
    <location>
        <begin position="260"/>
        <end position="277"/>
    </location>
</feature>
<evidence type="ECO:0000256" key="3">
    <source>
        <dbReference type="SAM" id="Phobius"/>
    </source>
</evidence>
<dbReference type="PANTHER" id="PTHR33538:SF2">
    <property type="entry name" value="PROTEIN GAMETE EXPRESSED 1"/>
    <property type="match status" value="1"/>
</dbReference>
<evidence type="ECO:0000313" key="6">
    <source>
        <dbReference type="Proteomes" id="UP001497382"/>
    </source>
</evidence>
<feature type="chain" id="PRO_5043740884" evidence="4">
    <location>
        <begin position="20"/>
        <end position="516"/>
    </location>
</feature>
<dbReference type="InterPro" id="IPR040346">
    <property type="entry name" value="GEX1/Brambleberry"/>
</dbReference>
<dbReference type="AlphaFoldDB" id="A0AAV2AJZ9"/>